<dbReference type="EMBL" id="SZZH01000003">
    <property type="protein sequence ID" value="TKV58316.1"/>
    <property type="molecule type" value="Genomic_DNA"/>
</dbReference>
<proteinExistence type="predicted"/>
<dbReference type="GO" id="GO:0046872">
    <property type="term" value="F:metal ion binding"/>
    <property type="evidence" value="ECO:0007669"/>
    <property type="project" value="InterPro"/>
</dbReference>
<organism evidence="2 3">
    <name type="scientific">Nakamurella flava</name>
    <dbReference type="NCBI Taxonomy" id="2576308"/>
    <lineage>
        <taxon>Bacteria</taxon>
        <taxon>Bacillati</taxon>
        <taxon>Actinomycetota</taxon>
        <taxon>Actinomycetes</taxon>
        <taxon>Nakamurellales</taxon>
        <taxon>Nakamurellaceae</taxon>
        <taxon>Nakamurella</taxon>
    </lineage>
</organism>
<protein>
    <submittedName>
        <fullName evidence="2">Heavy-metal-associated domain-containing protein</fullName>
    </submittedName>
</protein>
<dbReference type="Gene3D" id="3.30.70.100">
    <property type="match status" value="1"/>
</dbReference>
<dbReference type="SUPFAM" id="SSF55008">
    <property type="entry name" value="HMA, heavy metal-associated domain"/>
    <property type="match status" value="1"/>
</dbReference>
<evidence type="ECO:0000313" key="3">
    <source>
        <dbReference type="Proteomes" id="UP000306985"/>
    </source>
</evidence>
<dbReference type="RefSeq" id="WP_137449979.1">
    <property type="nucleotide sequence ID" value="NZ_SZZH01000003.1"/>
</dbReference>
<keyword evidence="3" id="KW-1185">Reference proteome</keyword>
<feature type="domain" description="HMA" evidence="1">
    <location>
        <begin position="3"/>
        <end position="71"/>
    </location>
</feature>
<sequence>MSTRATYRLTGLTCDACVVAVTEEFHRLDGVQSVVVELHPEDVSVVTVISDAPLLGAAVRDAVDEAGYALAS</sequence>
<dbReference type="OrthoDB" id="9813965at2"/>
<dbReference type="PROSITE" id="PS50846">
    <property type="entry name" value="HMA_2"/>
    <property type="match status" value="1"/>
</dbReference>
<reference evidence="2 3" key="1">
    <citation type="submission" date="2019-05" db="EMBL/GenBank/DDBJ databases">
        <title>Nakamurella sp. N5BH11, whole genome shotgun sequence.</title>
        <authorList>
            <person name="Tuo L."/>
        </authorList>
    </citation>
    <scope>NUCLEOTIDE SEQUENCE [LARGE SCALE GENOMIC DNA]</scope>
    <source>
        <strain evidence="2 3">N5BH11</strain>
    </source>
</reference>
<dbReference type="Proteomes" id="UP000306985">
    <property type="component" value="Unassembled WGS sequence"/>
</dbReference>
<gene>
    <name evidence="2" type="ORF">FDO65_12085</name>
</gene>
<name>A0A4U6QEA4_9ACTN</name>
<comment type="caution">
    <text evidence="2">The sequence shown here is derived from an EMBL/GenBank/DDBJ whole genome shotgun (WGS) entry which is preliminary data.</text>
</comment>
<evidence type="ECO:0000313" key="2">
    <source>
        <dbReference type="EMBL" id="TKV58316.1"/>
    </source>
</evidence>
<evidence type="ECO:0000259" key="1">
    <source>
        <dbReference type="PROSITE" id="PS50846"/>
    </source>
</evidence>
<dbReference type="Pfam" id="PF00403">
    <property type="entry name" value="HMA"/>
    <property type="match status" value="1"/>
</dbReference>
<dbReference type="CDD" id="cd00371">
    <property type="entry name" value="HMA"/>
    <property type="match status" value="1"/>
</dbReference>
<accession>A0A4U6QEA4</accession>
<dbReference type="AlphaFoldDB" id="A0A4U6QEA4"/>
<dbReference type="InterPro" id="IPR036163">
    <property type="entry name" value="HMA_dom_sf"/>
</dbReference>
<dbReference type="InterPro" id="IPR006121">
    <property type="entry name" value="HMA_dom"/>
</dbReference>